<evidence type="ECO:0000313" key="3">
    <source>
        <dbReference type="Proteomes" id="UP001163046"/>
    </source>
</evidence>
<name>A0A9W9YTE5_9CNID</name>
<keyword evidence="3" id="KW-1185">Reference proteome</keyword>
<evidence type="ECO:0000256" key="1">
    <source>
        <dbReference type="SAM" id="MobiDB-lite"/>
    </source>
</evidence>
<gene>
    <name evidence="2" type="ORF">OS493_013291</name>
</gene>
<organism evidence="2 3">
    <name type="scientific">Desmophyllum pertusum</name>
    <dbReference type="NCBI Taxonomy" id="174260"/>
    <lineage>
        <taxon>Eukaryota</taxon>
        <taxon>Metazoa</taxon>
        <taxon>Cnidaria</taxon>
        <taxon>Anthozoa</taxon>
        <taxon>Hexacorallia</taxon>
        <taxon>Scleractinia</taxon>
        <taxon>Caryophylliina</taxon>
        <taxon>Caryophylliidae</taxon>
        <taxon>Desmophyllum</taxon>
    </lineage>
</organism>
<feature type="compositionally biased region" description="Polar residues" evidence="1">
    <location>
        <begin position="36"/>
        <end position="46"/>
    </location>
</feature>
<feature type="compositionally biased region" description="Basic and acidic residues" evidence="1">
    <location>
        <begin position="48"/>
        <end position="57"/>
    </location>
</feature>
<accession>A0A9W9YTE5</accession>
<dbReference type="Proteomes" id="UP001163046">
    <property type="component" value="Unassembled WGS sequence"/>
</dbReference>
<dbReference type="AlphaFoldDB" id="A0A9W9YTE5"/>
<sequence>MTVHRQYWRVSLVKAMSYEGSQLLPVKLRRACPLSETPTELNNEQSDGVEKNGRAEQDTNMPSDFEDDKVEVSSLKLSYEDLGSSFASEMQAMLSHFVEDGDEPVWNASPSANPEILHRTVNMEQKEQLSMTWKLEIAQFLGSFLSTQDDSNSIPPVKKPLASNGV</sequence>
<comment type="caution">
    <text evidence="2">The sequence shown here is derived from an EMBL/GenBank/DDBJ whole genome shotgun (WGS) entry which is preliminary data.</text>
</comment>
<feature type="region of interest" description="Disordered" evidence="1">
    <location>
        <begin position="146"/>
        <end position="166"/>
    </location>
</feature>
<feature type="region of interest" description="Disordered" evidence="1">
    <location>
        <begin position="36"/>
        <end position="67"/>
    </location>
</feature>
<dbReference type="OrthoDB" id="5955942at2759"/>
<reference evidence="2" key="1">
    <citation type="submission" date="2023-01" db="EMBL/GenBank/DDBJ databases">
        <title>Genome assembly of the deep-sea coral Lophelia pertusa.</title>
        <authorList>
            <person name="Herrera S."/>
            <person name="Cordes E."/>
        </authorList>
    </citation>
    <scope>NUCLEOTIDE SEQUENCE</scope>
    <source>
        <strain evidence="2">USNM1676648</strain>
        <tissue evidence="2">Polyp</tissue>
    </source>
</reference>
<proteinExistence type="predicted"/>
<dbReference type="EMBL" id="MU827307">
    <property type="protein sequence ID" value="KAJ7362194.1"/>
    <property type="molecule type" value="Genomic_DNA"/>
</dbReference>
<protein>
    <submittedName>
        <fullName evidence="2">Uncharacterized protein</fullName>
    </submittedName>
</protein>
<evidence type="ECO:0000313" key="2">
    <source>
        <dbReference type="EMBL" id="KAJ7362194.1"/>
    </source>
</evidence>